<accession>A0ABQ6PR66</accession>
<feature type="domain" description="Fatty acid hydroxylase" evidence="8">
    <location>
        <begin position="99"/>
        <end position="233"/>
    </location>
</feature>
<feature type="transmembrane region" description="Helical" evidence="7">
    <location>
        <begin position="155"/>
        <end position="183"/>
    </location>
</feature>
<dbReference type="PANTHER" id="PTHR21624">
    <property type="entry name" value="STEROL DESATURASE-RELATED PROTEIN"/>
    <property type="match status" value="1"/>
</dbReference>
<evidence type="ECO:0000256" key="4">
    <source>
        <dbReference type="ARBA" id="ARBA00023002"/>
    </source>
</evidence>
<dbReference type="RefSeq" id="WP_338225204.1">
    <property type="nucleotide sequence ID" value="NZ_BTPD01000010.1"/>
</dbReference>
<evidence type="ECO:0000313" key="9">
    <source>
        <dbReference type="EMBL" id="GMQ30499.1"/>
    </source>
</evidence>
<comment type="caution">
    <text evidence="9">The sequence shown here is derived from an EMBL/GenBank/DDBJ whole genome shotgun (WGS) entry which is preliminary data.</text>
</comment>
<dbReference type="InterPro" id="IPR051689">
    <property type="entry name" value="Sterol_desaturase/TMEM195"/>
</dbReference>
<organism evidence="9 10">
    <name type="scientific">Algoriphagus confluentis</name>
    <dbReference type="NCBI Taxonomy" id="1697556"/>
    <lineage>
        <taxon>Bacteria</taxon>
        <taxon>Pseudomonadati</taxon>
        <taxon>Bacteroidota</taxon>
        <taxon>Cytophagia</taxon>
        <taxon>Cytophagales</taxon>
        <taxon>Cyclobacteriaceae</taxon>
        <taxon>Algoriphagus</taxon>
    </lineage>
</organism>
<keyword evidence="2 7" id="KW-0812">Transmembrane</keyword>
<protein>
    <submittedName>
        <fullName evidence="9">Sterol desaturase family protein</fullName>
    </submittedName>
</protein>
<evidence type="ECO:0000259" key="8">
    <source>
        <dbReference type="Pfam" id="PF04116"/>
    </source>
</evidence>
<evidence type="ECO:0000256" key="7">
    <source>
        <dbReference type="SAM" id="Phobius"/>
    </source>
</evidence>
<keyword evidence="10" id="KW-1185">Reference proteome</keyword>
<feature type="transmembrane region" description="Helical" evidence="7">
    <location>
        <begin position="94"/>
        <end position="112"/>
    </location>
</feature>
<evidence type="ECO:0000256" key="5">
    <source>
        <dbReference type="ARBA" id="ARBA00023098"/>
    </source>
</evidence>
<evidence type="ECO:0000256" key="6">
    <source>
        <dbReference type="ARBA" id="ARBA00023136"/>
    </source>
</evidence>
<evidence type="ECO:0000256" key="3">
    <source>
        <dbReference type="ARBA" id="ARBA00022989"/>
    </source>
</evidence>
<feature type="transmembrane region" description="Helical" evidence="7">
    <location>
        <begin position="25"/>
        <end position="44"/>
    </location>
</feature>
<keyword evidence="5" id="KW-0443">Lipid metabolism</keyword>
<comment type="subcellular location">
    <subcellularLocation>
        <location evidence="1">Endomembrane system</location>
        <topology evidence="1">Multi-pass membrane protein</topology>
    </subcellularLocation>
</comment>
<keyword evidence="3 7" id="KW-1133">Transmembrane helix</keyword>
<keyword evidence="4" id="KW-0560">Oxidoreductase</keyword>
<evidence type="ECO:0000256" key="1">
    <source>
        <dbReference type="ARBA" id="ARBA00004127"/>
    </source>
</evidence>
<dbReference type="InterPro" id="IPR006694">
    <property type="entry name" value="Fatty_acid_hydroxylase"/>
</dbReference>
<gene>
    <name evidence="9" type="ORF">Aconfl_31420</name>
</gene>
<dbReference type="Proteomes" id="UP001338309">
    <property type="component" value="Unassembled WGS sequence"/>
</dbReference>
<sequence>MIDILAGYWDALVQLVDTGEATTKLLLPFYLSVIFIERLGYFIGHTRYNGKDAFTSLAISAFNTLVVGTLVAGFVFFTVYTWIYDHFRLWEMPYSWWGWVLVFLIHDLFYYTEHRLAHRVGLFWAFHHVHHSSKEFNFTTASRGFFLDGFLTTSWIYYLTPLFGVDILQFTVIVVLTNLFGIFNHTQLVKDLGFLEYVLATPKNHSVHHAKNVKYLDKNYGQVLILWDILFGTFQKEDPKEKPVYGLTKDIDTFNPVKVEVAGVAWLWSQIKSADKWKDKLNYLIQPPGWSHTGDHQRVEDMILEKQQKPLSHALSEV</sequence>
<dbReference type="EMBL" id="BTPD01000010">
    <property type="protein sequence ID" value="GMQ30499.1"/>
    <property type="molecule type" value="Genomic_DNA"/>
</dbReference>
<keyword evidence="6 7" id="KW-0472">Membrane</keyword>
<feature type="transmembrane region" description="Helical" evidence="7">
    <location>
        <begin position="56"/>
        <end position="82"/>
    </location>
</feature>
<name>A0ABQ6PR66_9BACT</name>
<proteinExistence type="predicted"/>
<dbReference type="Pfam" id="PF04116">
    <property type="entry name" value="FA_hydroxylase"/>
    <property type="match status" value="1"/>
</dbReference>
<dbReference type="PANTHER" id="PTHR21624:SF1">
    <property type="entry name" value="ALKYLGLYCEROL MONOOXYGENASE"/>
    <property type="match status" value="1"/>
</dbReference>
<evidence type="ECO:0000313" key="10">
    <source>
        <dbReference type="Proteomes" id="UP001338309"/>
    </source>
</evidence>
<evidence type="ECO:0000256" key="2">
    <source>
        <dbReference type="ARBA" id="ARBA00022692"/>
    </source>
</evidence>
<reference evidence="9 10" key="1">
    <citation type="submission" date="2023-08" db="EMBL/GenBank/DDBJ databases">
        <title>Draft genome sequence of Algoriphagus confluentis.</title>
        <authorList>
            <person name="Takatani N."/>
            <person name="Hosokawa M."/>
            <person name="Sawabe T."/>
        </authorList>
    </citation>
    <scope>NUCLEOTIDE SEQUENCE [LARGE SCALE GENOMIC DNA]</scope>
    <source>
        <strain evidence="9 10">NBRC 111222</strain>
    </source>
</reference>